<dbReference type="PANTHER" id="PTHR30619:SF1">
    <property type="entry name" value="RECOMBINATION PROTEIN 2"/>
    <property type="match status" value="1"/>
</dbReference>
<feature type="transmembrane region" description="Helical" evidence="7">
    <location>
        <begin position="317"/>
        <end position="337"/>
    </location>
</feature>
<feature type="transmembrane region" description="Helical" evidence="7">
    <location>
        <begin position="343"/>
        <end position="360"/>
    </location>
</feature>
<evidence type="ECO:0000259" key="9">
    <source>
        <dbReference type="Pfam" id="PF13567"/>
    </source>
</evidence>
<feature type="region of interest" description="Disordered" evidence="6">
    <location>
        <begin position="725"/>
        <end position="751"/>
    </location>
</feature>
<name>A0A371BHA2_9SPHN</name>
<feature type="transmembrane region" description="Helical" evidence="7">
    <location>
        <begin position="289"/>
        <end position="310"/>
    </location>
</feature>
<evidence type="ECO:0000256" key="4">
    <source>
        <dbReference type="ARBA" id="ARBA00022989"/>
    </source>
</evidence>
<evidence type="ECO:0000313" key="11">
    <source>
        <dbReference type="Proteomes" id="UP000263833"/>
    </source>
</evidence>
<evidence type="ECO:0000256" key="3">
    <source>
        <dbReference type="ARBA" id="ARBA00022692"/>
    </source>
</evidence>
<keyword evidence="11" id="KW-1185">Reference proteome</keyword>
<feature type="transmembrane region" description="Helical" evidence="7">
    <location>
        <begin position="428"/>
        <end position="448"/>
    </location>
</feature>
<dbReference type="InterPro" id="IPR025405">
    <property type="entry name" value="DUF4131"/>
</dbReference>
<dbReference type="InterPro" id="IPR052159">
    <property type="entry name" value="Competence_DNA_uptake"/>
</dbReference>
<protein>
    <submittedName>
        <fullName evidence="10">ComEC family competence protein</fullName>
    </submittedName>
</protein>
<dbReference type="AlphaFoldDB" id="A0A371BHA2"/>
<feature type="domain" description="DUF4131" evidence="9">
    <location>
        <begin position="71"/>
        <end position="220"/>
    </location>
</feature>
<dbReference type="PANTHER" id="PTHR30619">
    <property type="entry name" value="DNA INTERNALIZATION/COMPETENCE PROTEIN COMEC/REC2"/>
    <property type="match status" value="1"/>
</dbReference>
<evidence type="ECO:0000256" key="7">
    <source>
        <dbReference type="SAM" id="Phobius"/>
    </source>
</evidence>
<keyword evidence="4 7" id="KW-1133">Transmembrane helix</keyword>
<feature type="transmembrane region" description="Helical" evidence="7">
    <location>
        <begin position="95"/>
        <end position="117"/>
    </location>
</feature>
<evidence type="ECO:0000256" key="6">
    <source>
        <dbReference type="SAM" id="MobiDB-lite"/>
    </source>
</evidence>
<feature type="compositionally biased region" description="Basic and acidic residues" evidence="6">
    <location>
        <begin position="725"/>
        <end position="736"/>
    </location>
</feature>
<dbReference type="InterPro" id="IPR004477">
    <property type="entry name" value="ComEC_N"/>
</dbReference>
<comment type="subcellular location">
    <subcellularLocation>
        <location evidence="1">Cell membrane</location>
        <topology evidence="1">Multi-pass membrane protein</topology>
    </subcellularLocation>
</comment>
<sequence length="751" mass="80759">MWWGTGFRAGRNMQFAIDEPISITADHSGSKWLSTVDIWLESEQERLPLLIPVALGLGISIWQVFGAEQGWLVASACAGAALLGLSIGPSSRLKGLMLIGAFLVGMGYGAITLKSWLYGASALERPWIGTLHGRVESIEDVSARDIVRYRIYVGQHPELPPIIRVNIDKQLASPEINPGSVIKFKVRLMPPPGPALPGSYDFARTAWFGGIGATGRILGPVRILSPPLDRQDFWNSARNALSTRIQVAMGAETGPVGSALLVGTRGSIDEADAEALRNSGMAHLLSVSGLHVTAVVGGTFILVASLLALWPWLALRVSVPLASAACAATIAILYTLLTGAEVPTVRACIAALLILVALAMGRDALSLRLLAAGATFVLLFWSEALAGPSFQLSFAAVGTIIILHDSAWMRYWMQRREEGLFSRMARQLFGLLLTGLAIELVLAPIALFHFHKSGLYGAFANIAAIPLTTFLVMPAQLLGLLADFLWSGLGTPFWWVAKQGITAILWIAHLVSAAPGAVALLPEMPVWAFGTAMLSGLAIAIFGSRWRWLALGPMLFASIAMLSAPRPDMLLTGDGQHLAVIYGDGQLALLRPRAGEYTRSILGETAAIGEEAMALDDMPGAVCNPDGCAFALQKGGRHWHILALRSGYMIPSMELAAACRRSDIVISSRRLPWSCKPHWLKADAALLERSGGLAFYLAEARISSVAEENAHHPWSAYAPHRLQARAERRAKEKAAREAPPLSKNVVPKPQW</sequence>
<keyword evidence="5 7" id="KW-0472">Membrane</keyword>
<feature type="transmembrane region" description="Helical" evidence="7">
    <location>
        <begin position="503"/>
        <end position="521"/>
    </location>
</feature>
<gene>
    <name evidence="10" type="ORF">DXH95_05975</name>
</gene>
<keyword evidence="2" id="KW-1003">Cell membrane</keyword>
<feature type="transmembrane region" description="Helical" evidence="7">
    <location>
        <begin position="367"/>
        <end position="384"/>
    </location>
</feature>
<evidence type="ECO:0000256" key="1">
    <source>
        <dbReference type="ARBA" id="ARBA00004651"/>
    </source>
</evidence>
<dbReference type="Proteomes" id="UP000263833">
    <property type="component" value="Unassembled WGS sequence"/>
</dbReference>
<reference evidence="11" key="1">
    <citation type="submission" date="2018-08" db="EMBL/GenBank/DDBJ databases">
        <authorList>
            <person name="Kim S.-J."/>
            <person name="Jung G.-Y."/>
        </authorList>
    </citation>
    <scope>NUCLEOTIDE SEQUENCE [LARGE SCALE GENOMIC DNA]</scope>
    <source>
        <strain evidence="11">GY_G</strain>
    </source>
</reference>
<dbReference type="EMBL" id="QRGP01000001">
    <property type="protein sequence ID" value="RDV06940.1"/>
    <property type="molecule type" value="Genomic_DNA"/>
</dbReference>
<feature type="transmembrane region" description="Helical" evidence="7">
    <location>
        <begin position="454"/>
        <end position="473"/>
    </location>
</feature>
<evidence type="ECO:0000256" key="5">
    <source>
        <dbReference type="ARBA" id="ARBA00023136"/>
    </source>
</evidence>
<evidence type="ECO:0000313" key="10">
    <source>
        <dbReference type="EMBL" id="RDV06940.1"/>
    </source>
</evidence>
<dbReference type="Pfam" id="PF13567">
    <property type="entry name" value="DUF4131"/>
    <property type="match status" value="1"/>
</dbReference>
<accession>A0A371BHA2</accession>
<dbReference type="GO" id="GO:0005886">
    <property type="term" value="C:plasma membrane"/>
    <property type="evidence" value="ECO:0007669"/>
    <property type="project" value="UniProtKB-SubCell"/>
</dbReference>
<feature type="transmembrane region" description="Helical" evidence="7">
    <location>
        <begin position="47"/>
        <end position="65"/>
    </location>
</feature>
<feature type="transmembrane region" description="Helical" evidence="7">
    <location>
        <begin position="526"/>
        <end position="542"/>
    </location>
</feature>
<evidence type="ECO:0000256" key="2">
    <source>
        <dbReference type="ARBA" id="ARBA00022475"/>
    </source>
</evidence>
<feature type="transmembrane region" description="Helical" evidence="7">
    <location>
        <begin position="71"/>
        <end position="88"/>
    </location>
</feature>
<proteinExistence type="predicted"/>
<organism evidence="10 11">
    <name type="scientific">Sphingorhabdus pulchriflava</name>
    <dbReference type="NCBI Taxonomy" id="2292257"/>
    <lineage>
        <taxon>Bacteria</taxon>
        <taxon>Pseudomonadati</taxon>
        <taxon>Pseudomonadota</taxon>
        <taxon>Alphaproteobacteria</taxon>
        <taxon>Sphingomonadales</taxon>
        <taxon>Sphingomonadaceae</taxon>
        <taxon>Sphingorhabdus</taxon>
    </lineage>
</organism>
<evidence type="ECO:0000259" key="8">
    <source>
        <dbReference type="Pfam" id="PF03772"/>
    </source>
</evidence>
<comment type="caution">
    <text evidence="10">The sequence shown here is derived from an EMBL/GenBank/DDBJ whole genome shotgun (WGS) entry which is preliminary data.</text>
</comment>
<dbReference type="Pfam" id="PF03772">
    <property type="entry name" value="Competence"/>
    <property type="match status" value="1"/>
</dbReference>
<keyword evidence="3 7" id="KW-0812">Transmembrane</keyword>
<feature type="domain" description="ComEC/Rec2-related protein" evidence="8">
    <location>
        <begin position="260"/>
        <end position="541"/>
    </location>
</feature>
<dbReference type="NCBIfam" id="TIGR00360">
    <property type="entry name" value="ComEC_N-term"/>
    <property type="match status" value="1"/>
</dbReference>